<keyword evidence="2" id="KW-0472">Membrane</keyword>
<protein>
    <submittedName>
        <fullName evidence="3">Trp biosynthesis-associated membrane protein</fullName>
    </submittedName>
</protein>
<gene>
    <name evidence="3" type="ORF">ACFQ0P_14265</name>
</gene>
<evidence type="ECO:0000256" key="2">
    <source>
        <dbReference type="SAM" id="Phobius"/>
    </source>
</evidence>
<keyword evidence="2" id="KW-1133">Transmembrane helix</keyword>
<proteinExistence type="predicted"/>
<comment type="caution">
    <text evidence="3">The sequence shown here is derived from an EMBL/GenBank/DDBJ whole genome shotgun (WGS) entry which is preliminary data.</text>
</comment>
<evidence type="ECO:0000313" key="3">
    <source>
        <dbReference type="EMBL" id="MFD0791561.1"/>
    </source>
</evidence>
<feature type="compositionally biased region" description="Basic and acidic residues" evidence="1">
    <location>
        <begin position="178"/>
        <end position="201"/>
    </location>
</feature>
<dbReference type="RefSeq" id="WP_204979315.1">
    <property type="nucleotide sequence ID" value="NZ_JBHTII010000002.1"/>
</dbReference>
<reference evidence="4" key="1">
    <citation type="journal article" date="2019" name="Int. J. Syst. Evol. Microbiol.">
        <title>The Global Catalogue of Microorganisms (GCM) 10K type strain sequencing project: providing services to taxonomists for standard genome sequencing and annotation.</title>
        <authorList>
            <consortium name="The Broad Institute Genomics Platform"/>
            <consortium name="The Broad Institute Genome Sequencing Center for Infectious Disease"/>
            <person name="Wu L."/>
            <person name="Ma J."/>
        </authorList>
    </citation>
    <scope>NUCLEOTIDE SEQUENCE [LARGE SCALE GENOMIC DNA]</scope>
    <source>
        <strain evidence="4">CCUG 54523</strain>
    </source>
</reference>
<feature type="transmembrane region" description="Helical" evidence="2">
    <location>
        <begin position="76"/>
        <end position="98"/>
    </location>
</feature>
<evidence type="ECO:0000256" key="1">
    <source>
        <dbReference type="SAM" id="MobiDB-lite"/>
    </source>
</evidence>
<evidence type="ECO:0000313" key="4">
    <source>
        <dbReference type="Proteomes" id="UP001597055"/>
    </source>
</evidence>
<keyword evidence="4" id="KW-1185">Reference proteome</keyword>
<feature type="region of interest" description="Disordered" evidence="1">
    <location>
        <begin position="163"/>
        <end position="201"/>
    </location>
</feature>
<sequence>MIRRARLVAVVALVACGAIAVISSTQTWLTVVLDDGAAHALDVPGAAAIPVLAPLGLAVLALGGALSIVGPVLRYVFGALSVAIAVILGSLTGAIVFAHPVGAVASTVTEATGITGAAAVAELVSAITPTPWPVLTLATTVVLAGAGVFTLATAHRWRGSGRRYRTDEARAAAPATSRPHDAIDSWDDLSRGEDPTDRPLD</sequence>
<dbReference type="Proteomes" id="UP001597055">
    <property type="component" value="Unassembled WGS sequence"/>
</dbReference>
<dbReference type="InterPro" id="IPR019051">
    <property type="entry name" value="Trp_biosyn_TM_oprn/chp"/>
</dbReference>
<keyword evidence="2" id="KW-0812">Transmembrane</keyword>
<accession>A0ABW3AKM1</accession>
<organism evidence="3 4">
    <name type="scientific">Microbacterium insulae</name>
    <dbReference type="NCBI Taxonomy" id="483014"/>
    <lineage>
        <taxon>Bacteria</taxon>
        <taxon>Bacillati</taxon>
        <taxon>Actinomycetota</taxon>
        <taxon>Actinomycetes</taxon>
        <taxon>Micrococcales</taxon>
        <taxon>Microbacteriaceae</taxon>
        <taxon>Microbacterium</taxon>
    </lineage>
</organism>
<dbReference type="Pfam" id="PF09534">
    <property type="entry name" value="Trp_oprn_chp"/>
    <property type="match status" value="1"/>
</dbReference>
<name>A0ABW3AKM1_9MICO</name>
<feature type="transmembrane region" description="Helical" evidence="2">
    <location>
        <begin position="47"/>
        <end position="69"/>
    </location>
</feature>
<dbReference type="EMBL" id="JBHTII010000002">
    <property type="protein sequence ID" value="MFD0791561.1"/>
    <property type="molecule type" value="Genomic_DNA"/>
</dbReference>
<feature type="transmembrane region" description="Helical" evidence="2">
    <location>
        <begin position="132"/>
        <end position="154"/>
    </location>
</feature>